<evidence type="ECO:0000313" key="2">
    <source>
        <dbReference type="Proteomes" id="UP000249239"/>
    </source>
</evidence>
<comment type="caution">
    <text evidence="1">The sequence shown here is derived from an EMBL/GenBank/DDBJ whole genome shotgun (WGS) entry which is preliminary data.</text>
</comment>
<evidence type="ECO:0008006" key="3">
    <source>
        <dbReference type="Google" id="ProtNLM"/>
    </source>
</evidence>
<organism evidence="1 2">
    <name type="scientific">Breznakibacter xylanolyticus</name>
    <dbReference type="NCBI Taxonomy" id="990"/>
    <lineage>
        <taxon>Bacteria</taxon>
        <taxon>Pseudomonadati</taxon>
        <taxon>Bacteroidota</taxon>
        <taxon>Bacteroidia</taxon>
        <taxon>Marinilabiliales</taxon>
        <taxon>Marinilabiliaceae</taxon>
        <taxon>Breznakibacter</taxon>
    </lineage>
</organism>
<evidence type="ECO:0000313" key="1">
    <source>
        <dbReference type="EMBL" id="PZX15310.1"/>
    </source>
</evidence>
<dbReference type="EMBL" id="QKZK01000016">
    <property type="protein sequence ID" value="PZX15310.1"/>
    <property type="molecule type" value="Genomic_DNA"/>
</dbReference>
<protein>
    <recommendedName>
        <fullName evidence="3">Outer membrane protein with beta-barrel domain</fullName>
    </recommendedName>
</protein>
<keyword evidence="2" id="KW-1185">Reference proteome</keyword>
<proteinExistence type="predicted"/>
<accession>A0A2W7N5H0</accession>
<dbReference type="AlphaFoldDB" id="A0A2W7N5H0"/>
<sequence length="233" mass="27248">MQIRHSHKTFLIRSKTLFVILLFISNTTYLLGQESLVMTSDVPSAWIQKMNVRRPMRFRDDTIMVKPRWFIPDHYHVQYAGNIGFMSIGAGYCVRNRYEPTLFYGLLNHTLGNSLATVHTVSLKNSFILTRKPIWGHLSPKAGVSVNWGYTNNTFNELPPHYPNKYYFQNKIHVAPFWGIEWQQALNNSHLKAMGLYIEFSTLDAYLLEFIRTRYVGFNDIWNMAVGISFYIH</sequence>
<gene>
    <name evidence="1" type="ORF">LX69_02147</name>
</gene>
<name>A0A2W7N5H0_9BACT</name>
<dbReference type="Proteomes" id="UP000249239">
    <property type="component" value="Unassembled WGS sequence"/>
</dbReference>
<reference evidence="1 2" key="1">
    <citation type="submission" date="2018-06" db="EMBL/GenBank/DDBJ databases">
        <title>Genomic Encyclopedia of Archaeal and Bacterial Type Strains, Phase II (KMG-II): from individual species to whole genera.</title>
        <authorList>
            <person name="Goeker M."/>
        </authorList>
    </citation>
    <scope>NUCLEOTIDE SEQUENCE [LARGE SCALE GENOMIC DNA]</scope>
    <source>
        <strain evidence="1 2">DSM 6779</strain>
    </source>
</reference>